<gene>
    <name evidence="1" type="ORF">DFH08DRAFT_1089803</name>
</gene>
<comment type="caution">
    <text evidence="1">The sequence shown here is derived from an EMBL/GenBank/DDBJ whole genome shotgun (WGS) entry which is preliminary data.</text>
</comment>
<evidence type="ECO:0000313" key="2">
    <source>
        <dbReference type="Proteomes" id="UP001218218"/>
    </source>
</evidence>
<proteinExistence type="predicted"/>
<organism evidence="1 2">
    <name type="scientific">Mycena albidolilacea</name>
    <dbReference type="NCBI Taxonomy" id="1033008"/>
    <lineage>
        <taxon>Eukaryota</taxon>
        <taxon>Fungi</taxon>
        <taxon>Dikarya</taxon>
        <taxon>Basidiomycota</taxon>
        <taxon>Agaricomycotina</taxon>
        <taxon>Agaricomycetes</taxon>
        <taxon>Agaricomycetidae</taxon>
        <taxon>Agaricales</taxon>
        <taxon>Marasmiineae</taxon>
        <taxon>Mycenaceae</taxon>
        <taxon>Mycena</taxon>
    </lineage>
</organism>
<dbReference type="Proteomes" id="UP001218218">
    <property type="component" value="Unassembled WGS sequence"/>
</dbReference>
<dbReference type="EMBL" id="JARIHO010000117">
    <property type="protein sequence ID" value="KAJ7302327.1"/>
    <property type="molecule type" value="Genomic_DNA"/>
</dbReference>
<dbReference type="AlphaFoldDB" id="A0AAD6YZZ3"/>
<evidence type="ECO:0000313" key="1">
    <source>
        <dbReference type="EMBL" id="KAJ7302327.1"/>
    </source>
</evidence>
<keyword evidence="2" id="KW-1185">Reference proteome</keyword>
<evidence type="ECO:0008006" key="3">
    <source>
        <dbReference type="Google" id="ProtNLM"/>
    </source>
</evidence>
<accession>A0AAD6YZZ3</accession>
<name>A0AAD6YZZ3_9AGAR</name>
<sequence>MLPLPNELILLICSHLEFDQDLWALSQVSSRIRCLTIIPLLGRHRISVSDIESGAITLRPQSFFLIPVVAHLHRIQKLTLEGWHHGAHGPGLREKQQMIRILGGVLGAIDNIPEIFLESDTFLTYDIGILQLLSYIPQIASRTLVAFMGSPIQISRPRRTPPIPWKPTFPFRSIPRTLQEVPTKFPIVNYLLAALPILFIALIVGVRNCIIGLAWTYRSVLGPAWGTEARLENDIGRNSALMWGLSFHIQTIGTAFTVVTIPTLSHWAASGPKSITICPLSGVSDDELSAIVADVKSVPADDIWVEECAYIRYSDLLLFLHHHPKLKGLGLRLDSIRALPFVPDVSLTTSIVSLSAPASYIPHLIPITPLLTNISIEFHPMRTHSPSWRRVVFSVLEYTRALDGVVSLPGTHALSLEFSFPSDAGNLPWLRIPDDPERASAPEVQLRRVTELHLAGGTTGFGAKTLGALPRWVRLFPALKRVVVLPGSRQRAIPFLEQRKLLQAISDACRGGEV</sequence>
<protein>
    <recommendedName>
        <fullName evidence="3">F-box domain-containing protein</fullName>
    </recommendedName>
</protein>
<reference evidence="1" key="1">
    <citation type="submission" date="2023-03" db="EMBL/GenBank/DDBJ databases">
        <title>Massive genome expansion in bonnet fungi (Mycena s.s.) driven by repeated elements and novel gene families across ecological guilds.</title>
        <authorList>
            <consortium name="Lawrence Berkeley National Laboratory"/>
            <person name="Harder C.B."/>
            <person name="Miyauchi S."/>
            <person name="Viragh M."/>
            <person name="Kuo A."/>
            <person name="Thoen E."/>
            <person name="Andreopoulos B."/>
            <person name="Lu D."/>
            <person name="Skrede I."/>
            <person name="Drula E."/>
            <person name="Henrissat B."/>
            <person name="Morin E."/>
            <person name="Kohler A."/>
            <person name="Barry K."/>
            <person name="LaButti K."/>
            <person name="Morin E."/>
            <person name="Salamov A."/>
            <person name="Lipzen A."/>
            <person name="Mereny Z."/>
            <person name="Hegedus B."/>
            <person name="Baldrian P."/>
            <person name="Stursova M."/>
            <person name="Weitz H."/>
            <person name="Taylor A."/>
            <person name="Grigoriev I.V."/>
            <person name="Nagy L.G."/>
            <person name="Martin F."/>
            <person name="Kauserud H."/>
        </authorList>
    </citation>
    <scope>NUCLEOTIDE SEQUENCE</scope>
    <source>
        <strain evidence="1">CBHHK002</strain>
    </source>
</reference>
<dbReference type="CDD" id="cd09917">
    <property type="entry name" value="F-box_SF"/>
    <property type="match status" value="1"/>
</dbReference>